<accession>A0A7W7C5L2</accession>
<proteinExistence type="inferred from homology"/>
<evidence type="ECO:0000256" key="3">
    <source>
        <dbReference type="ARBA" id="ARBA00016943"/>
    </source>
</evidence>
<dbReference type="GO" id="GO:0005524">
    <property type="term" value="F:ATP binding"/>
    <property type="evidence" value="ECO:0007669"/>
    <property type="project" value="UniProtKB-UniRule"/>
</dbReference>
<gene>
    <name evidence="12" type="primary">rbsK</name>
    <name evidence="14" type="ORF">HNR67_001057</name>
</gene>
<dbReference type="UniPathway" id="UPA00916">
    <property type="reaction ID" value="UER00889"/>
</dbReference>
<feature type="binding site" evidence="12">
    <location>
        <position position="253"/>
    </location>
    <ligand>
        <name>K(+)</name>
        <dbReference type="ChEBI" id="CHEBI:29103"/>
    </ligand>
</feature>
<evidence type="ECO:0000256" key="5">
    <source>
        <dbReference type="ARBA" id="ARBA00022723"/>
    </source>
</evidence>
<keyword evidence="8 12" id="KW-0067">ATP-binding</keyword>
<dbReference type="InterPro" id="IPR002173">
    <property type="entry name" value="Carboh/pur_kinase_PfkB_CS"/>
</dbReference>
<feature type="binding site" evidence="12">
    <location>
        <position position="190"/>
    </location>
    <ligand>
        <name>ATP</name>
        <dbReference type="ChEBI" id="CHEBI:30616"/>
    </ligand>
</feature>
<evidence type="ECO:0000256" key="10">
    <source>
        <dbReference type="ARBA" id="ARBA00022958"/>
    </source>
</evidence>
<keyword evidence="5 12" id="KW-0479">Metal-binding</keyword>
<feature type="binding site" evidence="12">
    <location>
        <begin position="225"/>
        <end position="230"/>
    </location>
    <ligand>
        <name>ATP</name>
        <dbReference type="ChEBI" id="CHEBI:30616"/>
    </ligand>
</feature>
<dbReference type="Pfam" id="PF00294">
    <property type="entry name" value="PfkB"/>
    <property type="match status" value="1"/>
</dbReference>
<feature type="binding site" evidence="12">
    <location>
        <begin position="18"/>
        <end position="20"/>
    </location>
    <ligand>
        <name>substrate</name>
    </ligand>
</feature>
<evidence type="ECO:0000256" key="11">
    <source>
        <dbReference type="ARBA" id="ARBA00023277"/>
    </source>
</evidence>
<comment type="cofactor">
    <cofactor evidence="12">
        <name>Mg(2+)</name>
        <dbReference type="ChEBI" id="CHEBI:18420"/>
    </cofactor>
    <text evidence="12">Requires a divalent cation, most likely magnesium in vivo, as an electrophilic catalyst to aid phosphoryl group transfer. It is the chelate of the metal and the nucleotide that is the actual substrate.</text>
</comment>
<dbReference type="InterPro" id="IPR002139">
    <property type="entry name" value="Ribo/fructo_kinase"/>
</dbReference>
<comment type="catalytic activity">
    <reaction evidence="12">
        <text>D-ribose + ATP = D-ribose 5-phosphate + ADP + H(+)</text>
        <dbReference type="Rhea" id="RHEA:13697"/>
        <dbReference type="ChEBI" id="CHEBI:15378"/>
        <dbReference type="ChEBI" id="CHEBI:30616"/>
        <dbReference type="ChEBI" id="CHEBI:47013"/>
        <dbReference type="ChEBI" id="CHEBI:78346"/>
        <dbReference type="ChEBI" id="CHEBI:456216"/>
        <dbReference type="EC" id="2.7.1.15"/>
    </reaction>
</comment>
<dbReference type="GO" id="GO:0046872">
    <property type="term" value="F:metal ion binding"/>
    <property type="evidence" value="ECO:0007669"/>
    <property type="project" value="UniProtKB-KW"/>
</dbReference>
<keyword evidence="11 12" id="KW-0119">Carbohydrate metabolism</keyword>
<evidence type="ECO:0000256" key="7">
    <source>
        <dbReference type="ARBA" id="ARBA00022777"/>
    </source>
</evidence>
<comment type="function">
    <text evidence="12">Catalyzes the phosphorylation of ribose at O-5 in a reaction requiring ATP and magnesium. The resulting D-ribose-5-phosphate can then be used either for sythesis of nucleotides, histidine, and tryptophan, or as a component of the pentose phosphate pathway.</text>
</comment>
<feature type="active site" description="Proton acceptor" evidence="12">
    <location>
        <position position="257"/>
    </location>
</feature>
<keyword evidence="10 12" id="KW-0630">Potassium</keyword>
<evidence type="ECO:0000259" key="13">
    <source>
        <dbReference type="Pfam" id="PF00294"/>
    </source>
</evidence>
<sequence>MITSLTALTDIVVVGSANADLVTTVARRPAAGETVLGSDLRVSPGGKGANQAVAAARLGAGVAFLGAVGDDEHGQLLLESMRSAGVRTEHVRTPDRPTGIAHITVTPDGENSIVVSPGANGTLTTADIDRAASVIAISTVVLVSLEVPMPAALRAIELARAAGVRTVLNLSPPGPLTADALAALDPLIVNEHEAGWLLGAETTSADGPALAEALLALGPRSVVVTLGGRGAVVATPDCVSTVAAPRVSPVDTTGAGDAFTGALAARLSAGDELLAAARFAVHAAAISVTRPGAQPSYPTRGEVRA</sequence>
<feature type="binding site" evidence="12">
    <location>
        <position position="290"/>
    </location>
    <ligand>
        <name>K(+)</name>
        <dbReference type="ChEBI" id="CHEBI:29103"/>
    </ligand>
</feature>
<dbReference type="SUPFAM" id="SSF53613">
    <property type="entry name" value="Ribokinase-like"/>
    <property type="match status" value="1"/>
</dbReference>
<comment type="caution">
    <text evidence="14">The sequence shown here is derived from an EMBL/GenBank/DDBJ whole genome shotgun (WGS) entry which is preliminary data.</text>
</comment>
<comment type="pathway">
    <text evidence="12">Carbohydrate metabolism; D-ribose degradation; D-ribose 5-phosphate from beta-D-ribopyranose: step 2/2.</text>
</comment>
<feature type="binding site" evidence="12">
    <location>
        <position position="296"/>
    </location>
    <ligand>
        <name>K(+)</name>
        <dbReference type="ChEBI" id="CHEBI:29103"/>
    </ligand>
</feature>
<feature type="binding site" evidence="12">
    <location>
        <position position="146"/>
    </location>
    <ligand>
        <name>substrate</name>
    </ligand>
</feature>
<comment type="activity regulation">
    <text evidence="12">Activated by a monovalent cation that binds near, but not in, the active site. The most likely occupant of the site in vivo is potassium. Ion binding induces a conformational change that may alter substrate affinity.</text>
</comment>
<feature type="binding site" evidence="12">
    <location>
        <position position="257"/>
    </location>
    <ligand>
        <name>substrate</name>
    </ligand>
</feature>
<dbReference type="Proteomes" id="UP000533598">
    <property type="component" value="Unassembled WGS sequence"/>
</dbReference>
<dbReference type="InterPro" id="IPR011611">
    <property type="entry name" value="PfkB_dom"/>
</dbReference>
<dbReference type="InterPro" id="IPR029056">
    <property type="entry name" value="Ribokinase-like"/>
</dbReference>
<dbReference type="EMBL" id="JACHMH010000001">
    <property type="protein sequence ID" value="MBB4674939.1"/>
    <property type="molecule type" value="Genomic_DNA"/>
</dbReference>
<feature type="binding site" evidence="12">
    <location>
        <begin position="256"/>
        <end position="257"/>
    </location>
    <ligand>
        <name>ATP</name>
        <dbReference type="ChEBI" id="CHEBI:30616"/>
    </ligand>
</feature>
<dbReference type="GO" id="GO:0019303">
    <property type="term" value="P:D-ribose catabolic process"/>
    <property type="evidence" value="ECO:0007669"/>
    <property type="project" value="UniProtKB-UniRule"/>
</dbReference>
<dbReference type="GO" id="GO:0004747">
    <property type="term" value="F:ribokinase activity"/>
    <property type="evidence" value="ECO:0007669"/>
    <property type="project" value="UniProtKB-UniRule"/>
</dbReference>
<feature type="binding site" evidence="12">
    <location>
        <begin position="46"/>
        <end position="50"/>
    </location>
    <ligand>
        <name>substrate</name>
    </ligand>
</feature>
<keyword evidence="9 12" id="KW-0460">Magnesium</keyword>
<evidence type="ECO:0000256" key="8">
    <source>
        <dbReference type="ARBA" id="ARBA00022840"/>
    </source>
</evidence>
<evidence type="ECO:0000256" key="1">
    <source>
        <dbReference type="ARBA" id="ARBA00005380"/>
    </source>
</evidence>
<dbReference type="AlphaFoldDB" id="A0A7W7C5L2"/>
<evidence type="ECO:0000313" key="14">
    <source>
        <dbReference type="EMBL" id="MBB4674939.1"/>
    </source>
</evidence>
<dbReference type="RefSeq" id="WP_312986482.1">
    <property type="nucleotide sequence ID" value="NZ_BAAAUI010000018.1"/>
</dbReference>
<dbReference type="Gene3D" id="3.40.1190.20">
    <property type="match status" value="1"/>
</dbReference>
<comment type="similarity">
    <text evidence="1">Belongs to the carbohydrate kinase pfkB family.</text>
</comment>
<comment type="subunit">
    <text evidence="12">Homodimer.</text>
</comment>
<keyword evidence="7 12" id="KW-0418">Kinase</keyword>
<evidence type="ECO:0000256" key="2">
    <source>
        <dbReference type="ARBA" id="ARBA00012035"/>
    </source>
</evidence>
<comment type="similarity">
    <text evidence="12">Belongs to the carbohydrate kinase PfkB family. Ribokinase subfamily.</text>
</comment>
<dbReference type="PROSITE" id="PS00584">
    <property type="entry name" value="PFKB_KINASES_2"/>
    <property type="match status" value="1"/>
</dbReference>
<dbReference type="PANTHER" id="PTHR10584:SF166">
    <property type="entry name" value="RIBOKINASE"/>
    <property type="match status" value="1"/>
</dbReference>
<keyword evidence="15" id="KW-1185">Reference proteome</keyword>
<protein>
    <recommendedName>
        <fullName evidence="3 12">Ribokinase</fullName>
        <shortName evidence="12">RK</shortName>
        <ecNumber evidence="2 12">2.7.1.15</ecNumber>
    </recommendedName>
</protein>
<feature type="domain" description="Carbohydrate kinase PfkB" evidence="13">
    <location>
        <begin position="9"/>
        <end position="299"/>
    </location>
</feature>
<feature type="binding site" evidence="12">
    <location>
        <position position="292"/>
    </location>
    <ligand>
        <name>K(+)</name>
        <dbReference type="ChEBI" id="CHEBI:29103"/>
    </ligand>
</feature>
<dbReference type="PRINTS" id="PR00990">
    <property type="entry name" value="RIBOKINASE"/>
</dbReference>
<evidence type="ECO:0000256" key="12">
    <source>
        <dbReference type="HAMAP-Rule" id="MF_01987"/>
    </source>
</evidence>
<organism evidence="14 15">
    <name type="scientific">Crossiella cryophila</name>
    <dbReference type="NCBI Taxonomy" id="43355"/>
    <lineage>
        <taxon>Bacteria</taxon>
        <taxon>Bacillati</taxon>
        <taxon>Actinomycetota</taxon>
        <taxon>Actinomycetes</taxon>
        <taxon>Pseudonocardiales</taxon>
        <taxon>Pseudonocardiaceae</taxon>
        <taxon>Crossiella</taxon>
    </lineage>
</organism>
<evidence type="ECO:0000313" key="15">
    <source>
        <dbReference type="Proteomes" id="UP000533598"/>
    </source>
</evidence>
<dbReference type="EC" id="2.7.1.15" evidence="2 12"/>
<dbReference type="HAMAP" id="MF_01987">
    <property type="entry name" value="Ribokinase"/>
    <property type="match status" value="1"/>
</dbReference>
<evidence type="ECO:0000256" key="9">
    <source>
        <dbReference type="ARBA" id="ARBA00022842"/>
    </source>
</evidence>
<dbReference type="PANTHER" id="PTHR10584">
    <property type="entry name" value="SUGAR KINASE"/>
    <property type="match status" value="1"/>
</dbReference>
<dbReference type="CDD" id="cd01174">
    <property type="entry name" value="ribokinase"/>
    <property type="match status" value="1"/>
</dbReference>
<dbReference type="NCBIfam" id="TIGR02152">
    <property type="entry name" value="D_ribokin_bact"/>
    <property type="match status" value="1"/>
</dbReference>
<dbReference type="InterPro" id="IPR011877">
    <property type="entry name" value="Ribokinase"/>
</dbReference>
<evidence type="ECO:0000256" key="4">
    <source>
        <dbReference type="ARBA" id="ARBA00022679"/>
    </source>
</evidence>
<reference evidence="14 15" key="1">
    <citation type="submission" date="2020-08" db="EMBL/GenBank/DDBJ databases">
        <title>Sequencing the genomes of 1000 actinobacteria strains.</title>
        <authorList>
            <person name="Klenk H.-P."/>
        </authorList>
    </citation>
    <scope>NUCLEOTIDE SEQUENCE [LARGE SCALE GENOMIC DNA]</scope>
    <source>
        <strain evidence="14 15">DSM 44230</strain>
    </source>
</reference>
<name>A0A7W7C5L2_9PSEU</name>
<dbReference type="GO" id="GO:0005829">
    <property type="term" value="C:cytosol"/>
    <property type="evidence" value="ECO:0007669"/>
    <property type="project" value="TreeGrafter"/>
</dbReference>
<evidence type="ECO:0000256" key="6">
    <source>
        <dbReference type="ARBA" id="ARBA00022741"/>
    </source>
</evidence>
<comment type="caution">
    <text evidence="12">Lacks conserved residue(s) required for the propagation of feature annotation.</text>
</comment>
<keyword evidence="6 12" id="KW-0547">Nucleotide-binding</keyword>
<comment type="subcellular location">
    <subcellularLocation>
        <location evidence="12">Cytoplasm</location>
    </subcellularLocation>
</comment>
<feature type="binding site" evidence="12">
    <location>
        <position position="287"/>
    </location>
    <ligand>
        <name>K(+)</name>
        <dbReference type="ChEBI" id="CHEBI:29103"/>
    </ligand>
</feature>
<keyword evidence="12" id="KW-0963">Cytoplasm</keyword>
<feature type="binding site" evidence="12">
    <location>
        <position position="251"/>
    </location>
    <ligand>
        <name>K(+)</name>
        <dbReference type="ChEBI" id="CHEBI:29103"/>
    </ligand>
</feature>
<keyword evidence="4 12" id="KW-0808">Transferase</keyword>